<organism evidence="1">
    <name type="scientific">marine sediment metagenome</name>
    <dbReference type="NCBI Taxonomy" id="412755"/>
    <lineage>
        <taxon>unclassified sequences</taxon>
        <taxon>metagenomes</taxon>
        <taxon>ecological metagenomes</taxon>
    </lineage>
</organism>
<dbReference type="EMBL" id="LAZR01012360">
    <property type="protein sequence ID" value="KKM27231.1"/>
    <property type="molecule type" value="Genomic_DNA"/>
</dbReference>
<dbReference type="AlphaFoldDB" id="A0A0F9II14"/>
<proteinExistence type="predicted"/>
<gene>
    <name evidence="1" type="ORF">LCGC14_1576790</name>
</gene>
<sequence length="257" mass="30221">MKNEKAIRELLEENQWSTIDFCDVCANHKRKGHWPTCWISKALALLRQPEKSCQACGGSREVLQHCDECKAERGRHCKEPNCKVIPCPKCKQKEDVAGFDCISLREYLLSEKNRITRCLKREEKTHKEFLKRYNKDDYSGWIKRISIPEFEKELYWVNENIKALDIIESLNRSKEDVSEYREKLAELAHKQWSGWIKYMFGKCPGKADGTILIPEWAVTRWQRQACTPYSKLSHKEQESDRTEADKFIAIIESMEGK</sequence>
<comment type="caution">
    <text evidence="1">The sequence shown here is derived from an EMBL/GenBank/DDBJ whole genome shotgun (WGS) entry which is preliminary data.</text>
</comment>
<reference evidence="1" key="1">
    <citation type="journal article" date="2015" name="Nature">
        <title>Complex archaea that bridge the gap between prokaryotes and eukaryotes.</title>
        <authorList>
            <person name="Spang A."/>
            <person name="Saw J.H."/>
            <person name="Jorgensen S.L."/>
            <person name="Zaremba-Niedzwiedzka K."/>
            <person name="Martijn J."/>
            <person name="Lind A.E."/>
            <person name="van Eijk R."/>
            <person name="Schleper C."/>
            <person name="Guy L."/>
            <person name="Ettema T.J."/>
        </authorList>
    </citation>
    <scope>NUCLEOTIDE SEQUENCE</scope>
</reference>
<accession>A0A0F9II14</accession>
<protein>
    <submittedName>
        <fullName evidence="1">Uncharacterized protein</fullName>
    </submittedName>
</protein>
<name>A0A0F9II14_9ZZZZ</name>
<evidence type="ECO:0000313" key="1">
    <source>
        <dbReference type="EMBL" id="KKM27231.1"/>
    </source>
</evidence>